<evidence type="ECO:0000256" key="1">
    <source>
        <dbReference type="ARBA" id="ARBA00022801"/>
    </source>
</evidence>
<dbReference type="RefSeq" id="WP_046371366.1">
    <property type="nucleotide sequence ID" value="NZ_BBWV01000005.1"/>
</dbReference>
<proteinExistence type="predicted"/>
<evidence type="ECO:0000259" key="3">
    <source>
        <dbReference type="SMART" id="SM00642"/>
    </source>
</evidence>
<evidence type="ECO:0000313" key="5">
    <source>
        <dbReference type="Proteomes" id="UP000033121"/>
    </source>
</evidence>
<keyword evidence="2 4" id="KW-0326">Glycosidase</keyword>
<dbReference type="InterPro" id="IPR013783">
    <property type="entry name" value="Ig-like_fold"/>
</dbReference>
<dbReference type="SUPFAM" id="SSF51445">
    <property type="entry name" value="(Trans)glycosidases"/>
    <property type="match status" value="1"/>
</dbReference>
<dbReference type="Proteomes" id="UP000033121">
    <property type="component" value="Unassembled WGS sequence"/>
</dbReference>
<dbReference type="Pfam" id="PF10438">
    <property type="entry name" value="Cyc-maltodext_C"/>
    <property type="match status" value="1"/>
</dbReference>
<dbReference type="Gene3D" id="2.60.40.10">
    <property type="entry name" value="Immunoglobulins"/>
    <property type="match status" value="1"/>
</dbReference>
<dbReference type="STRING" id="1220578.FPE01S_05_00420"/>
<comment type="caution">
    <text evidence="4">The sequence shown here is derived from an EMBL/GenBank/DDBJ whole genome shotgun (WGS) entry which is preliminary data.</text>
</comment>
<reference evidence="4 5" key="1">
    <citation type="submission" date="2015-04" db="EMBL/GenBank/DDBJ databases">
        <title>Whole genome shotgun sequence of Flavihumibacter petaseus NBRC 106054.</title>
        <authorList>
            <person name="Miyazawa S."/>
            <person name="Hosoyama A."/>
            <person name="Hashimoto M."/>
            <person name="Noguchi M."/>
            <person name="Tsuchikane K."/>
            <person name="Ohji S."/>
            <person name="Yamazoe A."/>
            <person name="Ichikawa N."/>
            <person name="Kimura A."/>
            <person name="Fujita N."/>
        </authorList>
    </citation>
    <scope>NUCLEOTIDE SEQUENCE [LARGE SCALE GENOMIC DNA]</scope>
    <source>
        <strain evidence="4 5">NBRC 106054</strain>
    </source>
</reference>
<dbReference type="PANTHER" id="PTHR10357">
    <property type="entry name" value="ALPHA-AMYLASE FAMILY MEMBER"/>
    <property type="match status" value="1"/>
</dbReference>
<dbReference type="GO" id="GO:0016798">
    <property type="term" value="F:hydrolase activity, acting on glycosyl bonds"/>
    <property type="evidence" value="ECO:0007669"/>
    <property type="project" value="UniProtKB-KW"/>
</dbReference>
<dbReference type="InterPro" id="IPR019492">
    <property type="entry name" value="Cyclo-malto-dextrinase_C"/>
</dbReference>
<dbReference type="SMART" id="SM00642">
    <property type="entry name" value="Aamy"/>
    <property type="match status" value="1"/>
</dbReference>
<dbReference type="InterPro" id="IPR006047">
    <property type="entry name" value="GH13_cat_dom"/>
</dbReference>
<dbReference type="InterPro" id="IPR015171">
    <property type="entry name" value="Cyc-maltodext_N"/>
</dbReference>
<name>A0A0E9N7L1_9BACT</name>
<dbReference type="SUPFAM" id="SSF51011">
    <property type="entry name" value="Glycosyl hydrolase domain"/>
    <property type="match status" value="1"/>
</dbReference>
<dbReference type="Pfam" id="PF00128">
    <property type="entry name" value="Alpha-amylase"/>
    <property type="match status" value="1"/>
</dbReference>
<dbReference type="OrthoDB" id="9806009at2"/>
<organism evidence="4 5">
    <name type="scientific">Flavihumibacter petaseus NBRC 106054</name>
    <dbReference type="NCBI Taxonomy" id="1220578"/>
    <lineage>
        <taxon>Bacteria</taxon>
        <taxon>Pseudomonadati</taxon>
        <taxon>Bacteroidota</taxon>
        <taxon>Chitinophagia</taxon>
        <taxon>Chitinophagales</taxon>
        <taxon>Chitinophagaceae</taxon>
        <taxon>Flavihumibacter</taxon>
    </lineage>
</organism>
<dbReference type="InterPro" id="IPR017853">
    <property type="entry name" value="GH"/>
</dbReference>
<dbReference type="Gene3D" id="3.20.20.80">
    <property type="entry name" value="Glycosidases"/>
    <property type="match status" value="1"/>
</dbReference>
<keyword evidence="1" id="KW-0378">Hydrolase</keyword>
<evidence type="ECO:0000256" key="2">
    <source>
        <dbReference type="ARBA" id="ARBA00023295"/>
    </source>
</evidence>
<dbReference type="InterPro" id="IPR014756">
    <property type="entry name" value="Ig_E-set"/>
</dbReference>
<dbReference type="InterPro" id="IPR013780">
    <property type="entry name" value="Glyco_hydro_b"/>
</dbReference>
<sequence>MYRFKKITLKLSLPFTLPFTLLLLTSIGLSAQTIESYPSNWWVGMKNPQLQIMLHAPGIGNASITLYNYPGVTLKKVNKVDNSNYLFLDLQINPTARAGTLHFKLTGTTGSNTQNTSGANSIPATFDYTLQPRRPGKGRQFAQGVDSHDLIYLLIPDRFSNGDPANDKIPGLRDQSLDRDSIFHRHGGDLKGIINHLDYLQDLGVTTLWMLPVWQNDMPDRTEHGYAITNHYNVEPRLGTNADYRALGDSLHKRGMKLIQDAVYNHVGLYHFFVQDKPTKDWLHEWPAYTNTTYKDQVLFDPYAATADRKRLSDGWFTPMMPDLNQNNPYVANFLIQHAIWSVEAFGVDGWRVDTYIYNDLPFMNRCNQALLDEYPNISIFGETWVHGVPNQSYFCCNTVNTPFKCNLPATTDFQQLFYGIQEALTKPFGWTEGVNKLYTTTAQDYLYSDPTKQVIFLDNHDLSRFYSVIQEDTAKYKMALSWLLTFRGVPQLYYGNENLMTGVTNPDGWVRLDFKGGWPGDPVNQFSAAGRDAKQNAIFNHIRTLARYRQHSPALQKGKLLQFVPEDAVYVYFRISENNSASGNNNTNNYSANRNIGTSDRIMCIMNTSNDTKTIDPKRFSEGIGTNTTGTDLPSNTSIDLHQPITLRPWSMLVLQLK</sequence>
<dbReference type="Pfam" id="PF09087">
    <property type="entry name" value="Cyc-maltodext_N"/>
    <property type="match status" value="1"/>
</dbReference>
<dbReference type="SUPFAM" id="SSF81296">
    <property type="entry name" value="E set domains"/>
    <property type="match status" value="1"/>
</dbReference>
<accession>A0A0E9N7L1</accession>
<dbReference type="Gene3D" id="2.60.40.1180">
    <property type="entry name" value="Golgi alpha-mannosidase II"/>
    <property type="match status" value="1"/>
</dbReference>
<protein>
    <submittedName>
        <fullName evidence="4">Putative glycosidase</fullName>
    </submittedName>
</protein>
<evidence type="ECO:0000313" key="4">
    <source>
        <dbReference type="EMBL" id="GAO45345.1"/>
    </source>
</evidence>
<dbReference type="EMBL" id="BBWV01000005">
    <property type="protein sequence ID" value="GAO45345.1"/>
    <property type="molecule type" value="Genomic_DNA"/>
</dbReference>
<feature type="domain" description="Glycosyl hydrolase family 13 catalytic" evidence="3">
    <location>
        <begin position="153"/>
        <end position="550"/>
    </location>
</feature>
<keyword evidence="5" id="KW-1185">Reference proteome</keyword>
<dbReference type="PANTHER" id="PTHR10357:SF210">
    <property type="entry name" value="MALTODEXTRIN GLUCOSIDASE"/>
    <property type="match status" value="1"/>
</dbReference>
<gene>
    <name evidence="4" type="ORF">FPE01S_05_00420</name>
</gene>
<dbReference type="GO" id="GO:0005975">
    <property type="term" value="P:carbohydrate metabolic process"/>
    <property type="evidence" value="ECO:0007669"/>
    <property type="project" value="InterPro"/>
</dbReference>
<dbReference type="AlphaFoldDB" id="A0A0E9N7L1"/>